<organism evidence="1 2">
    <name type="scientific">Methanolapillus millepedarum</name>
    <dbReference type="NCBI Taxonomy" id="3028296"/>
    <lineage>
        <taxon>Archaea</taxon>
        <taxon>Methanobacteriati</taxon>
        <taxon>Methanobacteriota</taxon>
        <taxon>Stenosarchaea group</taxon>
        <taxon>Methanomicrobia</taxon>
        <taxon>Methanosarcinales</taxon>
        <taxon>Methanosarcinaceae</taxon>
        <taxon>Methanolapillus</taxon>
    </lineage>
</organism>
<dbReference type="AlphaFoldDB" id="A0AA96V577"/>
<keyword evidence="2" id="KW-1185">Reference proteome</keyword>
<name>A0AA96V577_9EURY</name>
<protein>
    <submittedName>
        <fullName evidence="1">Uncharacterized protein</fullName>
    </submittedName>
</protein>
<dbReference type="GeneID" id="89230809"/>
<dbReference type="EMBL" id="CP131060">
    <property type="protein sequence ID" value="WNY26140.1"/>
    <property type="molecule type" value="Genomic_DNA"/>
</dbReference>
<evidence type="ECO:0000313" key="2">
    <source>
        <dbReference type="Proteomes" id="UP001303587"/>
    </source>
</evidence>
<dbReference type="RefSeq" id="WP_338102472.1">
    <property type="nucleotide sequence ID" value="NZ_CP131060.1"/>
</dbReference>
<accession>A0AA96V577</accession>
<proteinExistence type="predicted"/>
<sequence length="49" mass="5611">MATSSITDIIIVDSDKLQKALDEFDKEKFTMDWEPVNIQELLEAGKKLL</sequence>
<evidence type="ECO:0000313" key="1">
    <source>
        <dbReference type="EMBL" id="WNY26140.1"/>
    </source>
</evidence>
<dbReference type="Proteomes" id="UP001303587">
    <property type="component" value="Chromosome"/>
</dbReference>
<reference evidence="1 2" key="1">
    <citation type="submission" date="2023-07" db="EMBL/GenBank/DDBJ databases">
        <title>Closed genoem sequence of Methanosarcinaceae archaeon Ac7.</title>
        <authorList>
            <person name="Poehlein A."/>
            <person name="Protasov E."/>
            <person name="Platt K."/>
            <person name="Reeh H."/>
            <person name="Daniel R."/>
            <person name="Brune A."/>
        </authorList>
    </citation>
    <scope>NUCLEOTIDE SEQUENCE [LARGE SCALE GENOMIC DNA]</scope>
    <source>
        <strain evidence="1 2">Ac7</strain>
    </source>
</reference>
<gene>
    <name evidence="1" type="ORF">MsAc7_17130</name>
</gene>